<sequence>SVAVLAAVAVPRMRRALQKERRPLRKTGQLLQ</sequence>
<name>X0YKT0_9ZZZZ</name>
<accession>X0YKT0</accession>
<proteinExistence type="predicted"/>
<evidence type="ECO:0000313" key="1">
    <source>
        <dbReference type="EMBL" id="GAG47627.1"/>
    </source>
</evidence>
<gene>
    <name evidence="1" type="ORF">S01H1_86316</name>
</gene>
<reference evidence="1" key="1">
    <citation type="journal article" date="2014" name="Front. Microbiol.">
        <title>High frequency of phylogenetically diverse reductive dehalogenase-homologous genes in deep subseafloor sedimentary metagenomes.</title>
        <authorList>
            <person name="Kawai M."/>
            <person name="Futagami T."/>
            <person name="Toyoda A."/>
            <person name="Takaki Y."/>
            <person name="Nishi S."/>
            <person name="Hori S."/>
            <person name="Arai W."/>
            <person name="Tsubouchi T."/>
            <person name="Morono Y."/>
            <person name="Uchiyama I."/>
            <person name="Ito T."/>
            <person name="Fujiyama A."/>
            <person name="Inagaki F."/>
            <person name="Takami H."/>
        </authorList>
    </citation>
    <scope>NUCLEOTIDE SEQUENCE</scope>
    <source>
        <strain evidence="1">Expedition CK06-06</strain>
    </source>
</reference>
<dbReference type="AlphaFoldDB" id="X0YKT0"/>
<comment type="caution">
    <text evidence="1">The sequence shown here is derived from an EMBL/GenBank/DDBJ whole genome shotgun (WGS) entry which is preliminary data.</text>
</comment>
<feature type="non-terminal residue" evidence="1">
    <location>
        <position position="32"/>
    </location>
</feature>
<dbReference type="EMBL" id="BARS01059724">
    <property type="protein sequence ID" value="GAG47627.1"/>
    <property type="molecule type" value="Genomic_DNA"/>
</dbReference>
<protein>
    <submittedName>
        <fullName evidence="1">Uncharacterized protein</fullName>
    </submittedName>
</protein>
<organism evidence="1">
    <name type="scientific">marine sediment metagenome</name>
    <dbReference type="NCBI Taxonomy" id="412755"/>
    <lineage>
        <taxon>unclassified sequences</taxon>
        <taxon>metagenomes</taxon>
        <taxon>ecological metagenomes</taxon>
    </lineage>
</organism>
<feature type="non-terminal residue" evidence="1">
    <location>
        <position position="1"/>
    </location>
</feature>